<protein>
    <submittedName>
        <fullName evidence="1">Uncharacterized protein</fullName>
    </submittedName>
</protein>
<accession>A0AAD4BF52</accession>
<keyword evidence="2" id="KW-1185">Reference proteome</keyword>
<dbReference type="EMBL" id="WHUW01000108">
    <property type="protein sequence ID" value="KAF8423979.1"/>
    <property type="molecule type" value="Genomic_DNA"/>
</dbReference>
<sequence length="60" mass="6152">MAGHIPGSLDGLETVIVVGCDAKTRHICASLPHVVKGFFSDCDVAIAGPTSDNLLKSSSI</sequence>
<reference evidence="1" key="2">
    <citation type="journal article" date="2020" name="Nat. Commun.">
        <title>Large-scale genome sequencing of mycorrhizal fungi provides insights into the early evolution of symbiotic traits.</title>
        <authorList>
            <person name="Miyauchi S."/>
            <person name="Kiss E."/>
            <person name="Kuo A."/>
            <person name="Drula E."/>
            <person name="Kohler A."/>
            <person name="Sanchez-Garcia M."/>
            <person name="Morin E."/>
            <person name="Andreopoulos B."/>
            <person name="Barry K.W."/>
            <person name="Bonito G."/>
            <person name="Buee M."/>
            <person name="Carver A."/>
            <person name="Chen C."/>
            <person name="Cichocki N."/>
            <person name="Clum A."/>
            <person name="Culley D."/>
            <person name="Crous P.W."/>
            <person name="Fauchery L."/>
            <person name="Girlanda M."/>
            <person name="Hayes R.D."/>
            <person name="Keri Z."/>
            <person name="LaButti K."/>
            <person name="Lipzen A."/>
            <person name="Lombard V."/>
            <person name="Magnuson J."/>
            <person name="Maillard F."/>
            <person name="Murat C."/>
            <person name="Nolan M."/>
            <person name="Ohm R.A."/>
            <person name="Pangilinan J."/>
            <person name="Pereira M.F."/>
            <person name="Perotto S."/>
            <person name="Peter M."/>
            <person name="Pfister S."/>
            <person name="Riley R."/>
            <person name="Sitrit Y."/>
            <person name="Stielow J.B."/>
            <person name="Szollosi G."/>
            <person name="Zifcakova L."/>
            <person name="Stursova M."/>
            <person name="Spatafora J.W."/>
            <person name="Tedersoo L."/>
            <person name="Vaario L.M."/>
            <person name="Yamada A."/>
            <person name="Yan M."/>
            <person name="Wang P."/>
            <person name="Xu J."/>
            <person name="Bruns T."/>
            <person name="Baldrian P."/>
            <person name="Vilgalys R."/>
            <person name="Dunand C."/>
            <person name="Henrissat B."/>
            <person name="Grigoriev I.V."/>
            <person name="Hibbett D."/>
            <person name="Nagy L.G."/>
            <person name="Martin F.M."/>
        </authorList>
    </citation>
    <scope>NUCLEOTIDE SEQUENCE</scope>
    <source>
        <strain evidence="1">BED1</strain>
    </source>
</reference>
<evidence type="ECO:0000313" key="1">
    <source>
        <dbReference type="EMBL" id="KAF8423979.1"/>
    </source>
</evidence>
<evidence type="ECO:0000313" key="2">
    <source>
        <dbReference type="Proteomes" id="UP001194468"/>
    </source>
</evidence>
<dbReference type="Proteomes" id="UP001194468">
    <property type="component" value="Unassembled WGS sequence"/>
</dbReference>
<gene>
    <name evidence="1" type="ORF">L210DRAFT_950558</name>
</gene>
<comment type="caution">
    <text evidence="1">The sequence shown here is derived from an EMBL/GenBank/DDBJ whole genome shotgun (WGS) entry which is preliminary data.</text>
</comment>
<name>A0AAD4BF52_BOLED</name>
<proteinExistence type="predicted"/>
<reference evidence="1" key="1">
    <citation type="submission" date="2019-10" db="EMBL/GenBank/DDBJ databases">
        <authorList>
            <consortium name="DOE Joint Genome Institute"/>
            <person name="Kuo A."/>
            <person name="Miyauchi S."/>
            <person name="Kiss E."/>
            <person name="Drula E."/>
            <person name="Kohler A."/>
            <person name="Sanchez-Garcia M."/>
            <person name="Andreopoulos B."/>
            <person name="Barry K.W."/>
            <person name="Bonito G."/>
            <person name="Buee M."/>
            <person name="Carver A."/>
            <person name="Chen C."/>
            <person name="Cichocki N."/>
            <person name="Clum A."/>
            <person name="Culley D."/>
            <person name="Crous P.W."/>
            <person name="Fauchery L."/>
            <person name="Girlanda M."/>
            <person name="Hayes R."/>
            <person name="Keri Z."/>
            <person name="LaButti K."/>
            <person name="Lipzen A."/>
            <person name="Lombard V."/>
            <person name="Magnuson J."/>
            <person name="Maillard F."/>
            <person name="Morin E."/>
            <person name="Murat C."/>
            <person name="Nolan M."/>
            <person name="Ohm R."/>
            <person name="Pangilinan J."/>
            <person name="Pereira M."/>
            <person name="Perotto S."/>
            <person name="Peter M."/>
            <person name="Riley R."/>
            <person name="Sitrit Y."/>
            <person name="Stielow B."/>
            <person name="Szollosi G."/>
            <person name="Zifcakova L."/>
            <person name="Stursova M."/>
            <person name="Spatafora J.W."/>
            <person name="Tedersoo L."/>
            <person name="Vaario L.-M."/>
            <person name="Yamada A."/>
            <person name="Yan M."/>
            <person name="Wang P."/>
            <person name="Xu J."/>
            <person name="Bruns T."/>
            <person name="Baldrian P."/>
            <person name="Vilgalys R."/>
            <person name="Henrissat B."/>
            <person name="Grigoriev I.V."/>
            <person name="Hibbett D."/>
            <person name="Nagy L.G."/>
            <person name="Martin F.M."/>
        </authorList>
    </citation>
    <scope>NUCLEOTIDE SEQUENCE</scope>
    <source>
        <strain evidence="1">BED1</strain>
    </source>
</reference>
<organism evidence="1 2">
    <name type="scientific">Boletus edulis BED1</name>
    <dbReference type="NCBI Taxonomy" id="1328754"/>
    <lineage>
        <taxon>Eukaryota</taxon>
        <taxon>Fungi</taxon>
        <taxon>Dikarya</taxon>
        <taxon>Basidiomycota</taxon>
        <taxon>Agaricomycotina</taxon>
        <taxon>Agaricomycetes</taxon>
        <taxon>Agaricomycetidae</taxon>
        <taxon>Boletales</taxon>
        <taxon>Boletineae</taxon>
        <taxon>Boletaceae</taxon>
        <taxon>Boletoideae</taxon>
        <taxon>Boletus</taxon>
    </lineage>
</organism>
<dbReference type="AlphaFoldDB" id="A0AAD4BF52"/>